<evidence type="ECO:0000313" key="2">
    <source>
        <dbReference type="EMBL" id="ASK51344.1"/>
    </source>
</evidence>
<evidence type="ECO:0000256" key="1">
    <source>
        <dbReference type="SAM" id="Phobius"/>
    </source>
</evidence>
<organism evidence="2 3">
    <name type="scientific">Eptesipox virus</name>
    <dbReference type="NCBI Taxonomy" id="1329402"/>
    <lineage>
        <taxon>Viruses</taxon>
        <taxon>Varidnaviria</taxon>
        <taxon>Bamfordvirae</taxon>
        <taxon>Nucleocytoviricota</taxon>
        <taxon>Pokkesviricetes</taxon>
        <taxon>Chitovirales</taxon>
        <taxon>Poxviridae</taxon>
        <taxon>Chordopoxvirinae</taxon>
        <taxon>Vespertilionpoxvirus</taxon>
        <taxon>Vespertilionpoxvirus eptesipox</taxon>
    </lineage>
</organism>
<gene>
    <name evidence="2" type="ORF">EPTV-WA-143</name>
</gene>
<accession>A0A220T6K2</accession>
<keyword evidence="1" id="KW-0472">Membrane</keyword>
<name>A0A220T6K2_9POXV</name>
<protein>
    <submittedName>
        <fullName evidence="2">Uncharacterized protein</fullName>
    </submittedName>
</protein>
<sequence length="74" mass="8515">MNNTTIYFENNNAVNLYTKTTYLANTGLVLFVIIMIILLALVIYNIVKMKKNNIHNNVEKPLSDNTTCCLYITR</sequence>
<proteinExistence type="predicted"/>
<dbReference type="EMBL" id="KY747497">
    <property type="protein sequence ID" value="ASK51344.1"/>
    <property type="molecule type" value="Genomic_DNA"/>
</dbReference>
<keyword evidence="3" id="KW-1185">Reference proteome</keyword>
<feature type="transmembrane region" description="Helical" evidence="1">
    <location>
        <begin position="22"/>
        <end position="47"/>
    </location>
</feature>
<keyword evidence="1" id="KW-1133">Transmembrane helix</keyword>
<evidence type="ECO:0000313" key="3">
    <source>
        <dbReference type="Proteomes" id="UP000217428"/>
    </source>
</evidence>
<keyword evidence="1" id="KW-0812">Transmembrane</keyword>
<dbReference type="Proteomes" id="UP000217428">
    <property type="component" value="Segment"/>
</dbReference>
<reference evidence="2 3" key="1">
    <citation type="journal article" date="2017" name="Virus Genes">
        <title>Characterization of Eptesipoxvirus, a novel poxvirus from a microchiropteran bat.</title>
        <authorList>
            <person name="Tu S.L."/>
            <person name="Nakazawa Y."/>
            <person name="Gao J."/>
            <person name="Wilkins K."/>
            <person name="Gallardo-Romero N."/>
            <person name="Li Y."/>
            <person name="Emerson G.L."/>
            <person name="Carroll D.S."/>
            <person name="Upton C."/>
        </authorList>
    </citation>
    <scope>NUCLEOTIDE SEQUENCE [LARGE SCALE GENOMIC DNA]</scope>
    <source>
        <strain evidence="2 3">Washington</strain>
    </source>
</reference>